<evidence type="ECO:0000256" key="6">
    <source>
        <dbReference type="ARBA" id="ARBA00022801"/>
    </source>
</evidence>
<keyword evidence="7" id="KW-0460">Magnesium</keyword>
<reference evidence="9 10" key="1">
    <citation type="submission" date="2018-05" db="EMBL/GenBank/DDBJ databases">
        <title>Candidatus Cardinium hertigii Genome Assembly.</title>
        <authorList>
            <person name="Showmaker K.C."/>
            <person name="Walden K.O."/>
            <person name="Fields C.J."/>
            <person name="Lambert K.N."/>
            <person name="Hudson M.E."/>
        </authorList>
    </citation>
    <scope>NUCLEOTIDE SEQUENCE [LARGE SCALE GENOMIC DNA]</scope>
    <source>
        <strain evidence="10">cHgTN10</strain>
    </source>
</reference>
<dbReference type="PANTHER" id="PTHR11067:SF9">
    <property type="entry name" value="INOSINE TRIPHOSPHATE PYROPHOSPHATASE"/>
    <property type="match status" value="1"/>
</dbReference>
<comment type="subcellular location">
    <subcellularLocation>
        <location evidence="1">Cytoplasm</location>
    </subcellularLocation>
</comment>
<dbReference type="EMBL" id="CP029619">
    <property type="protein sequence ID" value="AWN81429.1"/>
    <property type="molecule type" value="Genomic_DNA"/>
</dbReference>
<keyword evidence="10" id="KW-1185">Reference proteome</keyword>
<sequence>METIAFVTSNALKLQDVKAILEDNVAFKFIHYDIALPELQASPDEISMNKCVTAATILQGPVVVEDTSLSCPSLNGLPGPYIKTFLAHIGLEGVARLLVSFPDKTAEARSTFAYTAGPNQPVKLFTGSMHGKIIMPHATNGVAGMHWGYIFQPDGHAVCYASLDKTKKNKISHRYKALIQLKDYLINNNVKK</sequence>
<accession>A0A2Z3L7K5</accession>
<organism evidence="9 10">
    <name type="scientific">Candidatus Cardinium hertigii</name>
    <dbReference type="NCBI Taxonomy" id="247481"/>
    <lineage>
        <taxon>Bacteria</taxon>
        <taxon>Pseudomonadati</taxon>
        <taxon>Bacteroidota</taxon>
        <taxon>Cytophagia</taxon>
        <taxon>Cytophagales</taxon>
        <taxon>Amoebophilaceae</taxon>
        <taxon>Candidatus Cardinium</taxon>
    </lineage>
</organism>
<dbReference type="GO" id="GO:0009143">
    <property type="term" value="P:nucleoside triphosphate catabolic process"/>
    <property type="evidence" value="ECO:0007669"/>
    <property type="project" value="InterPro"/>
</dbReference>
<dbReference type="GO" id="GO:0000166">
    <property type="term" value="F:nucleotide binding"/>
    <property type="evidence" value="ECO:0007669"/>
    <property type="project" value="UniProtKB-KW"/>
</dbReference>
<evidence type="ECO:0000256" key="3">
    <source>
        <dbReference type="ARBA" id="ARBA00022490"/>
    </source>
</evidence>
<name>A0A2Z3L7K5_9BACT</name>
<dbReference type="Gene3D" id="3.90.950.10">
    <property type="match status" value="1"/>
</dbReference>
<dbReference type="PANTHER" id="PTHR11067">
    <property type="entry name" value="INOSINE TRIPHOSPHATE PYROPHOSPHATASE/HAM1 PROTEIN"/>
    <property type="match status" value="1"/>
</dbReference>
<evidence type="ECO:0000256" key="8">
    <source>
        <dbReference type="ARBA" id="ARBA00023080"/>
    </source>
</evidence>
<dbReference type="FunFam" id="3.90.950.10:FF:000003">
    <property type="entry name" value="Inosine triphosphate pyrophosphatase"/>
    <property type="match status" value="1"/>
</dbReference>
<dbReference type="GO" id="GO:0005737">
    <property type="term" value="C:cytoplasm"/>
    <property type="evidence" value="ECO:0007669"/>
    <property type="project" value="UniProtKB-SubCell"/>
</dbReference>
<dbReference type="Pfam" id="PF01725">
    <property type="entry name" value="Ham1p_like"/>
    <property type="match status" value="1"/>
</dbReference>
<dbReference type="InterPro" id="IPR029001">
    <property type="entry name" value="ITPase-like_fam"/>
</dbReference>
<protein>
    <submittedName>
        <fullName evidence="9">DITP/XTP pyrophosphatase</fullName>
        <ecNumber evidence="9">3.6.1.66</ecNumber>
    </submittedName>
</protein>
<dbReference type="Proteomes" id="UP000245872">
    <property type="component" value="Chromosome"/>
</dbReference>
<evidence type="ECO:0000313" key="9">
    <source>
        <dbReference type="EMBL" id="AWN81429.1"/>
    </source>
</evidence>
<dbReference type="InterPro" id="IPR002637">
    <property type="entry name" value="RdgB/HAM1"/>
</dbReference>
<keyword evidence="8" id="KW-0546">Nucleotide metabolism</keyword>
<dbReference type="KEGG" id="cher:DK880_00092"/>
<dbReference type="GO" id="GO:0046872">
    <property type="term" value="F:metal ion binding"/>
    <property type="evidence" value="ECO:0007669"/>
    <property type="project" value="UniProtKB-KW"/>
</dbReference>
<keyword evidence="5" id="KW-0547">Nucleotide-binding</keyword>
<dbReference type="GO" id="GO:0036220">
    <property type="term" value="F:ITP diphosphatase activity"/>
    <property type="evidence" value="ECO:0007669"/>
    <property type="project" value="UniProtKB-EC"/>
</dbReference>
<evidence type="ECO:0000256" key="2">
    <source>
        <dbReference type="ARBA" id="ARBA00008023"/>
    </source>
</evidence>
<gene>
    <name evidence="9" type="ORF">DK880_00092</name>
</gene>
<evidence type="ECO:0000256" key="4">
    <source>
        <dbReference type="ARBA" id="ARBA00022723"/>
    </source>
</evidence>
<dbReference type="EC" id="3.6.1.66" evidence="9"/>
<keyword evidence="4" id="KW-0479">Metal-binding</keyword>
<evidence type="ECO:0000313" key="10">
    <source>
        <dbReference type="Proteomes" id="UP000245872"/>
    </source>
</evidence>
<keyword evidence="3" id="KW-0963">Cytoplasm</keyword>
<dbReference type="AlphaFoldDB" id="A0A2Z3L7K5"/>
<evidence type="ECO:0000256" key="7">
    <source>
        <dbReference type="ARBA" id="ARBA00022842"/>
    </source>
</evidence>
<keyword evidence="6 9" id="KW-0378">Hydrolase</keyword>
<dbReference type="SUPFAM" id="SSF52972">
    <property type="entry name" value="ITPase-like"/>
    <property type="match status" value="1"/>
</dbReference>
<dbReference type="GO" id="GO:0009117">
    <property type="term" value="P:nucleotide metabolic process"/>
    <property type="evidence" value="ECO:0007669"/>
    <property type="project" value="UniProtKB-KW"/>
</dbReference>
<proteinExistence type="inferred from homology"/>
<dbReference type="RefSeq" id="WP_162534054.1">
    <property type="nucleotide sequence ID" value="NZ_CP029619.1"/>
</dbReference>
<evidence type="ECO:0000256" key="5">
    <source>
        <dbReference type="ARBA" id="ARBA00022741"/>
    </source>
</evidence>
<evidence type="ECO:0000256" key="1">
    <source>
        <dbReference type="ARBA" id="ARBA00004496"/>
    </source>
</evidence>
<comment type="similarity">
    <text evidence="2">Belongs to the HAM1 NTPase family.</text>
</comment>